<comment type="caution">
    <text evidence="1">The sequence shown here is derived from an EMBL/GenBank/DDBJ whole genome shotgun (WGS) entry which is preliminary data.</text>
</comment>
<proteinExistence type="predicted"/>
<sequence length="101" mass="11557">MEGIRFTIPKDLSRIRLEKGSLWDGIKRLGVDTPGVALCGRRGWIMFAEKNSVCFKRNSAHADSEQVYSDVRANILVQEDTLNIDHRPQDVYIPQNKNPFL</sequence>
<keyword evidence="2" id="KW-1185">Reference proteome</keyword>
<dbReference type="Proteomes" id="UP001054837">
    <property type="component" value="Unassembled WGS sequence"/>
</dbReference>
<evidence type="ECO:0000313" key="1">
    <source>
        <dbReference type="EMBL" id="GIY03532.1"/>
    </source>
</evidence>
<protein>
    <submittedName>
        <fullName evidence="1">Uncharacterized protein</fullName>
    </submittedName>
</protein>
<evidence type="ECO:0000313" key="2">
    <source>
        <dbReference type="Proteomes" id="UP001054837"/>
    </source>
</evidence>
<accession>A0AAV4Q2L2</accession>
<dbReference type="AlphaFoldDB" id="A0AAV4Q2L2"/>
<name>A0AAV4Q2L2_9ARAC</name>
<dbReference type="EMBL" id="BPLQ01003817">
    <property type="protein sequence ID" value="GIY03532.1"/>
    <property type="molecule type" value="Genomic_DNA"/>
</dbReference>
<organism evidence="1 2">
    <name type="scientific">Caerostris darwini</name>
    <dbReference type="NCBI Taxonomy" id="1538125"/>
    <lineage>
        <taxon>Eukaryota</taxon>
        <taxon>Metazoa</taxon>
        <taxon>Ecdysozoa</taxon>
        <taxon>Arthropoda</taxon>
        <taxon>Chelicerata</taxon>
        <taxon>Arachnida</taxon>
        <taxon>Araneae</taxon>
        <taxon>Araneomorphae</taxon>
        <taxon>Entelegynae</taxon>
        <taxon>Araneoidea</taxon>
        <taxon>Araneidae</taxon>
        <taxon>Caerostris</taxon>
    </lineage>
</organism>
<gene>
    <name evidence="1" type="ORF">CDAR_415511</name>
</gene>
<reference evidence="1 2" key="1">
    <citation type="submission" date="2021-06" db="EMBL/GenBank/DDBJ databases">
        <title>Caerostris darwini draft genome.</title>
        <authorList>
            <person name="Kono N."/>
            <person name="Arakawa K."/>
        </authorList>
    </citation>
    <scope>NUCLEOTIDE SEQUENCE [LARGE SCALE GENOMIC DNA]</scope>
</reference>